<evidence type="ECO:0000259" key="1">
    <source>
        <dbReference type="PROSITE" id="PS51352"/>
    </source>
</evidence>
<protein>
    <submittedName>
        <fullName evidence="2">TlpA disulfide reductase family protein</fullName>
    </submittedName>
</protein>
<dbReference type="InterPro" id="IPR036249">
    <property type="entry name" value="Thioredoxin-like_sf"/>
</dbReference>
<dbReference type="InterPro" id="IPR013766">
    <property type="entry name" value="Thioredoxin_domain"/>
</dbReference>
<organism evidence="2 3">
    <name type="scientific">Mucilaginibacter sabulilitoris</name>
    <dbReference type="NCBI Taxonomy" id="1173583"/>
    <lineage>
        <taxon>Bacteria</taxon>
        <taxon>Pseudomonadati</taxon>
        <taxon>Bacteroidota</taxon>
        <taxon>Sphingobacteriia</taxon>
        <taxon>Sphingobacteriales</taxon>
        <taxon>Sphingobacteriaceae</taxon>
        <taxon>Mucilaginibacter</taxon>
    </lineage>
</organism>
<dbReference type="PROSITE" id="PS51352">
    <property type="entry name" value="THIOREDOXIN_2"/>
    <property type="match status" value="1"/>
</dbReference>
<dbReference type="Proteomes" id="UP001324380">
    <property type="component" value="Chromosome"/>
</dbReference>
<gene>
    <name evidence="2" type="ORF">SNE25_26335</name>
</gene>
<dbReference type="Pfam" id="PF00578">
    <property type="entry name" value="AhpC-TSA"/>
    <property type="match status" value="1"/>
</dbReference>
<dbReference type="Gene3D" id="3.40.30.10">
    <property type="entry name" value="Glutaredoxin"/>
    <property type="match status" value="1"/>
</dbReference>
<dbReference type="EMBL" id="CP139558">
    <property type="protein sequence ID" value="WPU92847.1"/>
    <property type="molecule type" value="Genomic_DNA"/>
</dbReference>
<dbReference type="RefSeq" id="WP_321562007.1">
    <property type="nucleotide sequence ID" value="NZ_CP139558.1"/>
</dbReference>
<dbReference type="CDD" id="cd02966">
    <property type="entry name" value="TlpA_like_family"/>
    <property type="match status" value="1"/>
</dbReference>
<sequence length="229" mass="26808">MEPAQILKNTMSLLYYNQDFLMLSEDFIGYDTNGHRLNKRTFLKLFATGNYLPVRLQSPKLALYKLYKVKGPVLNNVKGTLKGWGELDYQHFQMEGRRLPDFNFTDLNGKDYNQQTCLGKTLVLKCWFLSCQACREEIPDLNRLVQQYRNRKDILFVSLVFDQKKDVNKFFEKTRFDYATVPDKKNYLTKKLDINLYPTHLIVNKSGIITKVVNTADELIVALNKEVLK</sequence>
<dbReference type="InterPro" id="IPR050553">
    <property type="entry name" value="Thioredoxin_ResA/DsbE_sf"/>
</dbReference>
<accession>A0ABZ0TIS2</accession>
<dbReference type="PANTHER" id="PTHR42852">
    <property type="entry name" value="THIOL:DISULFIDE INTERCHANGE PROTEIN DSBE"/>
    <property type="match status" value="1"/>
</dbReference>
<dbReference type="InterPro" id="IPR000866">
    <property type="entry name" value="AhpC/TSA"/>
</dbReference>
<evidence type="ECO:0000313" key="2">
    <source>
        <dbReference type="EMBL" id="WPU92847.1"/>
    </source>
</evidence>
<name>A0ABZ0TIS2_9SPHI</name>
<keyword evidence="3" id="KW-1185">Reference proteome</keyword>
<dbReference type="PANTHER" id="PTHR42852:SF13">
    <property type="entry name" value="PROTEIN DIPZ"/>
    <property type="match status" value="1"/>
</dbReference>
<dbReference type="SUPFAM" id="SSF52833">
    <property type="entry name" value="Thioredoxin-like"/>
    <property type="match status" value="1"/>
</dbReference>
<evidence type="ECO:0000313" key="3">
    <source>
        <dbReference type="Proteomes" id="UP001324380"/>
    </source>
</evidence>
<feature type="domain" description="Thioredoxin" evidence="1">
    <location>
        <begin position="93"/>
        <end position="229"/>
    </location>
</feature>
<proteinExistence type="predicted"/>
<reference evidence="2 3" key="1">
    <citation type="submission" date="2023-11" db="EMBL/GenBank/DDBJ databases">
        <title>Analysis of the Genomes of Mucilaginibacter gossypii cycad 4 and M. sabulilitoris SNA2: microbes with the potential for plant growth promotion.</title>
        <authorList>
            <person name="Hirsch A.M."/>
            <person name="Humm E."/>
            <person name="Rubbi M."/>
            <person name="Del Vecchio G."/>
            <person name="Ha S.M."/>
            <person name="Pellegrini M."/>
            <person name="Gunsalus R.P."/>
        </authorList>
    </citation>
    <scope>NUCLEOTIDE SEQUENCE [LARGE SCALE GENOMIC DNA]</scope>
    <source>
        <strain evidence="2 3">SNA2</strain>
    </source>
</reference>